<dbReference type="GO" id="GO:0046872">
    <property type="term" value="F:metal ion binding"/>
    <property type="evidence" value="ECO:0007669"/>
    <property type="project" value="UniProtKB-KW"/>
</dbReference>
<keyword evidence="3" id="KW-0378">Hydrolase</keyword>
<dbReference type="InterPro" id="IPR024607">
    <property type="entry name" value="Sulfatase_CS"/>
</dbReference>
<dbReference type="SUPFAM" id="SSF53649">
    <property type="entry name" value="Alkaline phosphatase-like"/>
    <property type="match status" value="1"/>
</dbReference>
<dbReference type="InterPro" id="IPR047115">
    <property type="entry name" value="ARSB"/>
</dbReference>
<evidence type="ECO:0000256" key="4">
    <source>
        <dbReference type="ARBA" id="ARBA00022837"/>
    </source>
</evidence>
<evidence type="ECO:0000256" key="1">
    <source>
        <dbReference type="ARBA" id="ARBA00008779"/>
    </source>
</evidence>
<keyword evidence="7" id="KW-1133">Transmembrane helix</keyword>
<reference evidence="9" key="1">
    <citation type="submission" date="2021-01" db="EMBL/GenBank/DDBJ databases">
        <authorList>
            <person name="Corre E."/>
            <person name="Pelletier E."/>
            <person name="Niang G."/>
            <person name="Scheremetjew M."/>
            <person name="Finn R."/>
            <person name="Kale V."/>
            <person name="Holt S."/>
            <person name="Cochrane G."/>
            <person name="Meng A."/>
            <person name="Brown T."/>
            <person name="Cohen L."/>
        </authorList>
    </citation>
    <scope>NUCLEOTIDE SEQUENCE</scope>
    <source>
        <strain evidence="9">CCMP1381</strain>
    </source>
</reference>
<evidence type="ECO:0000256" key="5">
    <source>
        <dbReference type="ARBA" id="ARBA00023180"/>
    </source>
</evidence>
<evidence type="ECO:0000256" key="7">
    <source>
        <dbReference type="SAM" id="Phobius"/>
    </source>
</evidence>
<accession>A0A7S2BKM2</accession>
<dbReference type="InterPro" id="IPR017850">
    <property type="entry name" value="Alkaline_phosphatase_core_sf"/>
</dbReference>
<evidence type="ECO:0000313" key="9">
    <source>
        <dbReference type="EMBL" id="CAD9399799.1"/>
    </source>
</evidence>
<dbReference type="AlphaFoldDB" id="A0A7S2BKM2"/>
<name>A0A7S2BKM2_9STRA</name>
<feature type="region of interest" description="Disordered" evidence="6">
    <location>
        <begin position="1"/>
        <end position="23"/>
    </location>
</feature>
<dbReference type="InterPro" id="IPR000917">
    <property type="entry name" value="Sulfatase_N"/>
</dbReference>
<sequence length="607" mass="67072">MEMENNKASNAYGSTTGKHPSEDPDLIIREISSNTWSLPTRSFLLLGSVLAIILISVGATSHPFQEKSTFISHLVDKSSSVPYDTGDGPIQTYSSIESISLVPHIMMITMDDVGVRDFGPIGEGLLSITPNMDALASEGILIDNYYGQATCTPARGTLMTGKFVHRYGWASKNPTDMEVGAYSNWSIPTSNKMLPAHLQDLGYVTHGWGKWNIGHCSVAYLPISRGFDSFLGYFGAGIDYMTYNGADYGYNGGDMLNMTASVGKAPYVPVGPGLFSEKMFMGDAISKMSSLEHSSKPVFMWMAMHGAHDDKVDGYSKISDVIPARDYYTLKVLKETKGLFEPAQMQFFQLMIEIDHVVEELKLSMDRMSQSTGRDYLLVLNADNGGDPCASNQVAATIPWRGSKFNFFEGGLKVPAFIYSPSTSLIPTSVVGTKYNRLMHHVDWIATLRSVGGATIALDDTYDSVDHWSAMTNHNDFALNAIDNNRTLFYTLGKEDGNLYFASRMGKYKLLYNVYNATYMNPEKDISCMGSNIIIMLFNIEEDPYESSDLSSTLPDLVTLMASVALEVYDEQASKWDGFNWEESEPALTAFDASDNYIVPWGCTTMM</sequence>
<keyword evidence="7" id="KW-0472">Membrane</keyword>
<keyword evidence="5" id="KW-0325">Glycoprotein</keyword>
<dbReference type="PANTHER" id="PTHR10342">
    <property type="entry name" value="ARYLSULFATASE"/>
    <property type="match status" value="1"/>
</dbReference>
<dbReference type="EMBL" id="HBGS01015854">
    <property type="protein sequence ID" value="CAD9399799.1"/>
    <property type="molecule type" value="Transcribed_RNA"/>
</dbReference>
<dbReference type="GO" id="GO:0008484">
    <property type="term" value="F:sulfuric ester hydrolase activity"/>
    <property type="evidence" value="ECO:0007669"/>
    <property type="project" value="InterPro"/>
</dbReference>
<keyword evidence="7" id="KW-0812">Transmembrane</keyword>
<dbReference type="PROSITE" id="PS00523">
    <property type="entry name" value="SULFATASE_1"/>
    <property type="match status" value="1"/>
</dbReference>
<keyword evidence="2" id="KW-0479">Metal-binding</keyword>
<dbReference type="Gene3D" id="3.40.720.10">
    <property type="entry name" value="Alkaline Phosphatase, subunit A"/>
    <property type="match status" value="1"/>
</dbReference>
<dbReference type="Pfam" id="PF00884">
    <property type="entry name" value="Sulfatase"/>
    <property type="match status" value="1"/>
</dbReference>
<evidence type="ECO:0000256" key="2">
    <source>
        <dbReference type="ARBA" id="ARBA00022723"/>
    </source>
</evidence>
<evidence type="ECO:0000256" key="3">
    <source>
        <dbReference type="ARBA" id="ARBA00022801"/>
    </source>
</evidence>
<protein>
    <recommendedName>
        <fullName evidence="8">Sulfatase N-terminal domain-containing protein</fullName>
    </recommendedName>
</protein>
<organism evidence="9">
    <name type="scientific">Octactis speculum</name>
    <dbReference type="NCBI Taxonomy" id="3111310"/>
    <lineage>
        <taxon>Eukaryota</taxon>
        <taxon>Sar</taxon>
        <taxon>Stramenopiles</taxon>
        <taxon>Ochrophyta</taxon>
        <taxon>Dictyochophyceae</taxon>
        <taxon>Dictyochales</taxon>
        <taxon>Dictyochaceae</taxon>
        <taxon>Octactis</taxon>
    </lineage>
</organism>
<dbReference type="Gene3D" id="3.30.1120.10">
    <property type="match status" value="1"/>
</dbReference>
<feature type="transmembrane region" description="Helical" evidence="7">
    <location>
        <begin position="43"/>
        <end position="64"/>
    </location>
</feature>
<evidence type="ECO:0000259" key="8">
    <source>
        <dbReference type="Pfam" id="PF00884"/>
    </source>
</evidence>
<feature type="compositionally biased region" description="Polar residues" evidence="6">
    <location>
        <begin position="1"/>
        <end position="18"/>
    </location>
</feature>
<proteinExistence type="inferred from homology"/>
<dbReference type="PANTHER" id="PTHR10342:SF274">
    <property type="entry name" value="ARYLSULFATASE B"/>
    <property type="match status" value="1"/>
</dbReference>
<evidence type="ECO:0000256" key="6">
    <source>
        <dbReference type="SAM" id="MobiDB-lite"/>
    </source>
</evidence>
<keyword evidence="4" id="KW-0106">Calcium</keyword>
<gene>
    <name evidence="9" type="ORF">DSPE1174_LOCUS8314</name>
</gene>
<comment type="similarity">
    <text evidence="1">Belongs to the sulfatase family.</text>
</comment>
<feature type="domain" description="Sulfatase N-terminal" evidence="8">
    <location>
        <begin position="103"/>
        <end position="450"/>
    </location>
</feature>